<proteinExistence type="predicted"/>
<protein>
    <submittedName>
        <fullName evidence="2">Uncharacterized protein</fullName>
    </submittedName>
</protein>
<evidence type="ECO:0000313" key="2">
    <source>
        <dbReference type="EMBL" id="GLW89574.1"/>
    </source>
</evidence>
<name>A0A9W6QJC8_9PSEU</name>
<feature type="region of interest" description="Disordered" evidence="1">
    <location>
        <begin position="1"/>
        <end position="24"/>
    </location>
</feature>
<evidence type="ECO:0000313" key="3">
    <source>
        <dbReference type="Proteomes" id="UP001165042"/>
    </source>
</evidence>
<sequence length="93" mass="9483">MEAVSGVKAVAESGATGAADAWPGDRSTAAVMAASTVAALRNTRVVRIRVPPRFGLRPLAWTRDKAAGGRPATDSRQPAGLAPSNGRVSGQMV</sequence>
<feature type="region of interest" description="Disordered" evidence="1">
    <location>
        <begin position="64"/>
        <end position="93"/>
    </location>
</feature>
<organism evidence="2 3">
    <name type="scientific">Actinokineospora globicatena</name>
    <dbReference type="NCBI Taxonomy" id="103729"/>
    <lineage>
        <taxon>Bacteria</taxon>
        <taxon>Bacillati</taxon>
        <taxon>Actinomycetota</taxon>
        <taxon>Actinomycetes</taxon>
        <taxon>Pseudonocardiales</taxon>
        <taxon>Pseudonocardiaceae</taxon>
        <taxon>Actinokineospora</taxon>
    </lineage>
</organism>
<evidence type="ECO:0000256" key="1">
    <source>
        <dbReference type="SAM" id="MobiDB-lite"/>
    </source>
</evidence>
<dbReference type="AlphaFoldDB" id="A0A9W6QJC8"/>
<dbReference type="EMBL" id="BSSD01000001">
    <property type="protein sequence ID" value="GLW89574.1"/>
    <property type="molecule type" value="Genomic_DNA"/>
</dbReference>
<keyword evidence="3" id="KW-1185">Reference proteome</keyword>
<dbReference type="Proteomes" id="UP001165042">
    <property type="component" value="Unassembled WGS sequence"/>
</dbReference>
<reference evidence="2" key="1">
    <citation type="submission" date="2023-02" db="EMBL/GenBank/DDBJ databases">
        <title>Actinokineospora globicatena NBRC 15670.</title>
        <authorList>
            <person name="Ichikawa N."/>
            <person name="Sato H."/>
            <person name="Tonouchi N."/>
        </authorList>
    </citation>
    <scope>NUCLEOTIDE SEQUENCE</scope>
    <source>
        <strain evidence="2">NBRC 15670</strain>
    </source>
</reference>
<comment type="caution">
    <text evidence="2">The sequence shown here is derived from an EMBL/GenBank/DDBJ whole genome shotgun (WGS) entry which is preliminary data.</text>
</comment>
<accession>A0A9W6QJC8</accession>
<gene>
    <name evidence="2" type="ORF">Aglo03_03900</name>
</gene>